<name>A0A0C3L117_9AGAM</name>
<dbReference type="AlphaFoldDB" id="A0A0C3L117"/>
<dbReference type="OrthoDB" id="3257613at2759"/>
<reference evidence="1 2" key="1">
    <citation type="submission" date="2014-04" db="EMBL/GenBank/DDBJ databases">
        <authorList>
            <consortium name="DOE Joint Genome Institute"/>
            <person name="Kuo A."/>
            <person name="Girlanda M."/>
            <person name="Perotto S."/>
            <person name="Kohler A."/>
            <person name="Nagy L.G."/>
            <person name="Floudas D."/>
            <person name="Copeland A."/>
            <person name="Barry K.W."/>
            <person name="Cichocki N."/>
            <person name="Veneault-Fourrey C."/>
            <person name="LaButti K."/>
            <person name="Lindquist E.A."/>
            <person name="Lipzen A."/>
            <person name="Lundell T."/>
            <person name="Morin E."/>
            <person name="Murat C."/>
            <person name="Sun H."/>
            <person name="Tunlid A."/>
            <person name="Henrissat B."/>
            <person name="Grigoriev I.V."/>
            <person name="Hibbett D.S."/>
            <person name="Martin F."/>
            <person name="Nordberg H.P."/>
            <person name="Cantor M.N."/>
            <person name="Hua S.X."/>
        </authorList>
    </citation>
    <scope>NUCLEOTIDE SEQUENCE [LARGE SCALE GENOMIC DNA]</scope>
    <source>
        <strain evidence="1 2">MUT 4182</strain>
    </source>
</reference>
<dbReference type="STRING" id="1051891.A0A0C3L117"/>
<keyword evidence="2" id="KW-1185">Reference proteome</keyword>
<evidence type="ECO:0000313" key="1">
    <source>
        <dbReference type="EMBL" id="KIO27388.1"/>
    </source>
</evidence>
<dbReference type="Pfam" id="PF18758">
    <property type="entry name" value="KDZ"/>
    <property type="match status" value="1"/>
</dbReference>
<sequence>YDIWCKYSINLDKRLAAGGAPLPSDLGLTVLGGIPKFHIGGHGSGCFPKYSLDFMSNVGRTHGERVEQAWAEFGKAKYITREMTPGHRKDTLHMFFSHRNWRMLCNDGSIHFD</sequence>
<reference evidence="2" key="2">
    <citation type="submission" date="2015-01" db="EMBL/GenBank/DDBJ databases">
        <title>Evolutionary Origins and Diversification of the Mycorrhizal Mutualists.</title>
        <authorList>
            <consortium name="DOE Joint Genome Institute"/>
            <consortium name="Mycorrhizal Genomics Consortium"/>
            <person name="Kohler A."/>
            <person name="Kuo A."/>
            <person name="Nagy L.G."/>
            <person name="Floudas D."/>
            <person name="Copeland A."/>
            <person name="Barry K.W."/>
            <person name="Cichocki N."/>
            <person name="Veneault-Fourrey C."/>
            <person name="LaButti K."/>
            <person name="Lindquist E.A."/>
            <person name="Lipzen A."/>
            <person name="Lundell T."/>
            <person name="Morin E."/>
            <person name="Murat C."/>
            <person name="Riley R."/>
            <person name="Ohm R."/>
            <person name="Sun H."/>
            <person name="Tunlid A."/>
            <person name="Henrissat B."/>
            <person name="Grigoriev I.V."/>
            <person name="Hibbett D.S."/>
            <person name="Martin F."/>
        </authorList>
    </citation>
    <scope>NUCLEOTIDE SEQUENCE [LARGE SCALE GENOMIC DNA]</scope>
    <source>
        <strain evidence="2">MUT 4182</strain>
    </source>
</reference>
<feature type="non-terminal residue" evidence="1">
    <location>
        <position position="1"/>
    </location>
</feature>
<dbReference type="EMBL" id="KN823009">
    <property type="protein sequence ID" value="KIO27388.1"/>
    <property type="molecule type" value="Genomic_DNA"/>
</dbReference>
<dbReference type="InterPro" id="IPR040521">
    <property type="entry name" value="KDZ"/>
</dbReference>
<accession>A0A0C3L117</accession>
<proteinExistence type="predicted"/>
<gene>
    <name evidence="1" type="ORF">M407DRAFT_73237</name>
</gene>
<dbReference type="Proteomes" id="UP000054248">
    <property type="component" value="Unassembled WGS sequence"/>
</dbReference>
<evidence type="ECO:0000313" key="2">
    <source>
        <dbReference type="Proteomes" id="UP000054248"/>
    </source>
</evidence>
<organism evidence="1 2">
    <name type="scientific">Tulasnella calospora MUT 4182</name>
    <dbReference type="NCBI Taxonomy" id="1051891"/>
    <lineage>
        <taxon>Eukaryota</taxon>
        <taxon>Fungi</taxon>
        <taxon>Dikarya</taxon>
        <taxon>Basidiomycota</taxon>
        <taxon>Agaricomycotina</taxon>
        <taxon>Agaricomycetes</taxon>
        <taxon>Cantharellales</taxon>
        <taxon>Tulasnellaceae</taxon>
        <taxon>Tulasnella</taxon>
    </lineage>
</organism>
<dbReference type="HOGENOM" id="CLU_003703_5_2_1"/>
<protein>
    <submittedName>
        <fullName evidence="1">Uncharacterized protein</fullName>
    </submittedName>
</protein>